<dbReference type="InterPro" id="IPR025351">
    <property type="entry name" value="Pvc16_N"/>
</dbReference>
<dbReference type="RefSeq" id="WP_265265008.1">
    <property type="nucleotide sequence ID" value="NZ_JAIHOM010000059.1"/>
</dbReference>
<keyword evidence="3" id="KW-1185">Reference proteome</keyword>
<feature type="domain" description="Pvc16 N-terminal" evidence="1">
    <location>
        <begin position="7"/>
        <end position="174"/>
    </location>
</feature>
<comment type="caution">
    <text evidence="2">The sequence shown here is derived from an EMBL/GenBank/DDBJ whole genome shotgun (WGS) entry which is preliminary data.</text>
</comment>
<dbReference type="EMBL" id="JAIHOM010000059">
    <property type="protein sequence ID" value="MCW6037173.1"/>
    <property type="molecule type" value="Genomic_DNA"/>
</dbReference>
<dbReference type="Proteomes" id="UP001526426">
    <property type="component" value="Unassembled WGS sequence"/>
</dbReference>
<dbReference type="Pfam" id="PF14065">
    <property type="entry name" value="Pvc16_N"/>
    <property type="match status" value="1"/>
</dbReference>
<sequence length="193" mass="21927">MLDDLDSSLKRFFIYGLPDLQNQSETSVSLSFVTPLEGEIQQKPAINLFLYDVRENLELRRGDWTMERQANGTAIKIQPPARINCSYLITVWVNGDDPQEEHHLLSQILKLLLHHPVLPPELLIGSLRDQDYPVLLKALQPGYLQGPGEFWQALGGRPKLSLHCMATIAIPIEKETGEWPLVLENQPRLSRLS</sequence>
<name>A0ABT3L6P1_9CYAN</name>
<gene>
    <name evidence="2" type="ORF">K4A83_12965</name>
</gene>
<organism evidence="2 3">
    <name type="scientific">Spirulina subsalsa FACHB-351</name>
    <dbReference type="NCBI Taxonomy" id="234711"/>
    <lineage>
        <taxon>Bacteria</taxon>
        <taxon>Bacillati</taxon>
        <taxon>Cyanobacteriota</taxon>
        <taxon>Cyanophyceae</taxon>
        <taxon>Spirulinales</taxon>
        <taxon>Spirulinaceae</taxon>
        <taxon>Spirulina</taxon>
    </lineage>
</organism>
<accession>A0ABT3L6P1</accession>
<proteinExistence type="predicted"/>
<evidence type="ECO:0000259" key="1">
    <source>
        <dbReference type="Pfam" id="PF14065"/>
    </source>
</evidence>
<protein>
    <submittedName>
        <fullName evidence="2">DUF4255 domain-containing protein</fullName>
    </submittedName>
</protein>
<evidence type="ECO:0000313" key="2">
    <source>
        <dbReference type="EMBL" id="MCW6037173.1"/>
    </source>
</evidence>
<reference evidence="2 3" key="1">
    <citation type="submission" date="2021-08" db="EMBL/GenBank/DDBJ databases">
        <title>Draft genome sequence of Spirulina subsalsa with high tolerance to salinity and hype-accumulation of phycocyanin.</title>
        <authorList>
            <person name="Pei H."/>
            <person name="Jiang L."/>
        </authorList>
    </citation>
    <scope>NUCLEOTIDE SEQUENCE [LARGE SCALE GENOMIC DNA]</scope>
    <source>
        <strain evidence="2 3">FACHB-351</strain>
    </source>
</reference>
<evidence type="ECO:0000313" key="3">
    <source>
        <dbReference type="Proteomes" id="UP001526426"/>
    </source>
</evidence>